<comment type="caution">
    <text evidence="1">The sequence shown here is derived from an EMBL/GenBank/DDBJ whole genome shotgun (WGS) entry which is preliminary data.</text>
</comment>
<proteinExistence type="predicted"/>
<keyword evidence="2" id="KW-1185">Reference proteome</keyword>
<dbReference type="AlphaFoldDB" id="A0A176RZA2"/>
<name>A0A176RZA2_9GAMM</name>
<evidence type="ECO:0000313" key="2">
    <source>
        <dbReference type="Proteomes" id="UP000076962"/>
    </source>
</evidence>
<dbReference type="Proteomes" id="UP000076962">
    <property type="component" value="Unassembled WGS sequence"/>
</dbReference>
<organism evidence="1 2">
    <name type="scientific">Candidatus Thiomargarita nelsonii</name>
    <dbReference type="NCBI Taxonomy" id="1003181"/>
    <lineage>
        <taxon>Bacteria</taxon>
        <taxon>Pseudomonadati</taxon>
        <taxon>Pseudomonadota</taxon>
        <taxon>Gammaproteobacteria</taxon>
        <taxon>Thiotrichales</taxon>
        <taxon>Thiotrichaceae</taxon>
        <taxon>Thiomargarita</taxon>
    </lineage>
</organism>
<evidence type="ECO:0000313" key="1">
    <source>
        <dbReference type="EMBL" id="OAD21085.1"/>
    </source>
</evidence>
<sequence length="75" mass="8823">MWHSVFGFSTAAVMKRHTKPVIHTCWNIYYLRLRYLESRGFRVSPEYVESVAFLHDGVCDCQALNNNGSPKYHTW</sequence>
<dbReference type="EMBL" id="LUTY01001885">
    <property type="protein sequence ID" value="OAD21085.1"/>
    <property type="molecule type" value="Genomic_DNA"/>
</dbReference>
<protein>
    <submittedName>
        <fullName evidence="1">Uncharacterized protein</fullName>
    </submittedName>
</protein>
<accession>A0A176RZA2</accession>
<reference evidence="1 2" key="1">
    <citation type="submission" date="2016-05" db="EMBL/GenBank/DDBJ databases">
        <title>Single-cell genome of chain-forming Candidatus Thiomargarita nelsonii and comparison to other large sulfur-oxidizing bacteria.</title>
        <authorList>
            <person name="Winkel M."/>
            <person name="Salman V."/>
            <person name="Woyke T."/>
            <person name="Schulz-Vogt H."/>
            <person name="Richter M."/>
            <person name="Flood B."/>
            <person name="Bailey J."/>
            <person name="Amann R."/>
            <person name="Mussmann M."/>
        </authorList>
    </citation>
    <scope>NUCLEOTIDE SEQUENCE [LARGE SCALE GENOMIC DNA]</scope>
    <source>
        <strain evidence="1 2">THI036</strain>
    </source>
</reference>
<gene>
    <name evidence="1" type="ORF">THIOM_003164</name>
</gene>